<dbReference type="HOGENOM" id="CLU_823358_0_0_5"/>
<dbReference type="AlphaFoldDB" id="Q5LV65"/>
<organism evidence="1 2">
    <name type="scientific">Ruegeria pomeroyi (strain ATCC 700808 / DSM 15171 / DSS-3)</name>
    <name type="common">Silicibacter pomeroyi</name>
    <dbReference type="NCBI Taxonomy" id="246200"/>
    <lineage>
        <taxon>Bacteria</taxon>
        <taxon>Pseudomonadati</taxon>
        <taxon>Pseudomonadota</taxon>
        <taxon>Alphaproteobacteria</taxon>
        <taxon>Rhodobacterales</taxon>
        <taxon>Roseobacteraceae</taxon>
        <taxon>Ruegeria</taxon>
    </lineage>
</organism>
<dbReference type="eggNOG" id="ENOG502Z9QY">
    <property type="taxonomic scope" value="Bacteria"/>
</dbReference>
<dbReference type="InterPro" id="IPR011009">
    <property type="entry name" value="Kinase-like_dom_sf"/>
</dbReference>
<dbReference type="EMBL" id="CP000031">
    <property type="protein sequence ID" value="AAV94142.1"/>
    <property type="molecule type" value="Genomic_DNA"/>
</dbReference>
<protein>
    <recommendedName>
        <fullName evidence="3">Aminoglycoside phosphotransferase domain-containing protein</fullName>
    </recommendedName>
</protein>
<evidence type="ECO:0000313" key="1">
    <source>
        <dbReference type="EMBL" id="AAV94142.1"/>
    </source>
</evidence>
<evidence type="ECO:0000313" key="2">
    <source>
        <dbReference type="Proteomes" id="UP000001023"/>
    </source>
</evidence>
<name>Q5LV65_RUEPO</name>
<evidence type="ECO:0008006" key="3">
    <source>
        <dbReference type="Google" id="ProtNLM"/>
    </source>
</evidence>
<accession>Q5LV65</accession>
<reference evidence="1 2" key="2">
    <citation type="journal article" date="2014" name="Stand. Genomic Sci.">
        <title>An updated genome annotation for the model marine bacterium Ruegeria pomeroyi DSS-3.</title>
        <authorList>
            <person name="Rivers A.R."/>
            <person name="Smith C.B."/>
            <person name="Moran M.A."/>
        </authorList>
    </citation>
    <scope>GENOME REANNOTATION</scope>
    <source>
        <strain evidence="2">ATCC 700808 / DSM 15171 / DSS-3</strain>
    </source>
</reference>
<keyword evidence="2" id="KW-1185">Reference proteome</keyword>
<dbReference type="STRING" id="246200.SPO0837"/>
<reference evidence="1 2" key="1">
    <citation type="journal article" date="2004" name="Nature">
        <title>Genome sequence of Silicibacter pomeroyi reveals adaptations to the marine environment.</title>
        <authorList>
            <person name="Moran M.A."/>
            <person name="Buchan A."/>
            <person name="Gonzalez J.M."/>
            <person name="Heidelberg J.F."/>
            <person name="Whitman W.B."/>
            <person name="Kiene R.P."/>
            <person name="Henriksen J.R."/>
            <person name="King G.M."/>
            <person name="Belas R."/>
            <person name="Fuqua C."/>
            <person name="Brinkac L."/>
            <person name="Lewis M."/>
            <person name="Johri S."/>
            <person name="Weaver B."/>
            <person name="Pai G."/>
            <person name="Eisen J.A."/>
            <person name="Rahe E."/>
            <person name="Sheldon W.M."/>
            <person name="Ye W."/>
            <person name="Miller T.R."/>
            <person name="Carlton J."/>
            <person name="Rasko D.A."/>
            <person name="Paulsen I.T."/>
            <person name="Ren Q."/>
            <person name="Daugherty S.C."/>
            <person name="Deboy R.T."/>
            <person name="Dodson R.J."/>
            <person name="Durkin A.S."/>
            <person name="Madupu R."/>
            <person name="Nelson W.C."/>
            <person name="Sullivan S.A."/>
            <person name="Rosovitz M.J."/>
            <person name="Haft D.H."/>
            <person name="Selengut J."/>
            <person name="Ward N."/>
        </authorList>
    </citation>
    <scope>NUCLEOTIDE SEQUENCE [LARGE SCALE GENOMIC DNA]</scope>
    <source>
        <strain evidence="2">ATCC 700808 / DSM 15171 / DSS-3</strain>
    </source>
</reference>
<dbReference type="SUPFAM" id="SSF56112">
    <property type="entry name" value="Protein kinase-like (PK-like)"/>
    <property type="match status" value="1"/>
</dbReference>
<gene>
    <name evidence="1" type="ordered locus">SPO0837</name>
</gene>
<proteinExistence type="predicted"/>
<sequence>MCRCCGRIALHAIDRGTRGRRLSLLGRREGAKAMEATGKSERLNRIVDTARVHFGRPVCKVTAPGGENRSSFRLHFDDMDVIATLRPNVRRTHLEAFVLERLRAHCDDLPECLGVVGEVLFQSDVGGRRLNQEIMRHTETGRLDLAAQAAAAIFRIHSAARRADLHQMLPHLGGSETWISNLVAAVDSLQPYSMGIDARFDRAAAAERLACPGGQFVKWDCRSGNAALDRAGRLRWFDFEYCGLRHGAEDFAWLIGDEAWPIAPDQMVDVMIDAFDPGCGHRIDTYLDYLSVYLTFHCVQRFKLIVKEARTRGWLSKARVRKYDDAGVHPEFAMQICSVGAYFAAQSPVTAPLARNFEGAVDSFREILREGRSLKSA</sequence>
<dbReference type="Proteomes" id="UP000001023">
    <property type="component" value="Chromosome"/>
</dbReference>
<dbReference type="PaxDb" id="246200-SPO0837"/>
<dbReference type="KEGG" id="sil:SPO0837"/>